<accession>L8J273</accession>
<name>L8J273_9CETA</name>
<gene>
    <name evidence="3" type="ORF">M91_07936</name>
</gene>
<keyword evidence="2" id="KW-0812">Transmembrane</keyword>
<organism evidence="3 4">
    <name type="scientific">Bos mutus</name>
    <name type="common">wild yak</name>
    <dbReference type="NCBI Taxonomy" id="72004"/>
    <lineage>
        <taxon>Eukaryota</taxon>
        <taxon>Metazoa</taxon>
        <taxon>Chordata</taxon>
        <taxon>Craniata</taxon>
        <taxon>Vertebrata</taxon>
        <taxon>Euteleostomi</taxon>
        <taxon>Mammalia</taxon>
        <taxon>Eutheria</taxon>
        <taxon>Laurasiatheria</taxon>
        <taxon>Artiodactyla</taxon>
        <taxon>Ruminantia</taxon>
        <taxon>Pecora</taxon>
        <taxon>Bovidae</taxon>
        <taxon>Bovinae</taxon>
        <taxon>Bos</taxon>
    </lineage>
</organism>
<dbReference type="AlphaFoldDB" id="L8J273"/>
<evidence type="ECO:0000313" key="4">
    <source>
        <dbReference type="Proteomes" id="UP000011080"/>
    </source>
</evidence>
<sequence length="157" mass="18198">RLEVGHYASTKVLILQSHFSMKWKLVAMTFSKCPKASPPCFYSFWVVLMYLLLFNIFNLLMFYPFFPFFSSIIHSFNILHTYSKISTAHRINPMILNVGLKSKSSTPNSGTWSWFLFSTLSSVSLVLLFNGISSKDKDKQKYCPSKTKVKETQKQKR</sequence>
<reference evidence="3 4" key="1">
    <citation type="journal article" date="2012" name="Nat. Genet.">
        <title>The yak genome and adaptation to life at high altitude.</title>
        <authorList>
            <person name="Qiu Q."/>
            <person name="Zhang G."/>
            <person name="Ma T."/>
            <person name="Qian W."/>
            <person name="Wang J."/>
            <person name="Ye Z."/>
            <person name="Cao C."/>
            <person name="Hu Q."/>
            <person name="Kim J."/>
            <person name="Larkin D.M."/>
            <person name="Auvil L."/>
            <person name="Capitanu B."/>
            <person name="Ma J."/>
            <person name="Lewin H.A."/>
            <person name="Qian X."/>
            <person name="Lang Y."/>
            <person name="Zhou R."/>
            <person name="Wang L."/>
            <person name="Wang K."/>
            <person name="Xia J."/>
            <person name="Liao S."/>
            <person name="Pan S."/>
            <person name="Lu X."/>
            <person name="Hou H."/>
            <person name="Wang Y."/>
            <person name="Zang X."/>
            <person name="Yin Y."/>
            <person name="Ma H."/>
            <person name="Zhang J."/>
            <person name="Wang Z."/>
            <person name="Zhang Y."/>
            <person name="Zhang D."/>
            <person name="Yonezawa T."/>
            <person name="Hasegawa M."/>
            <person name="Zhong Y."/>
            <person name="Liu W."/>
            <person name="Zhang Y."/>
            <person name="Huang Z."/>
            <person name="Zhang S."/>
            <person name="Long R."/>
            <person name="Yang H."/>
            <person name="Wang J."/>
            <person name="Lenstra J.A."/>
            <person name="Cooper D.N."/>
            <person name="Wu Y."/>
            <person name="Wang J."/>
            <person name="Shi P."/>
            <person name="Wang J."/>
            <person name="Liu J."/>
        </authorList>
    </citation>
    <scope>NUCLEOTIDE SEQUENCE [LARGE SCALE GENOMIC DNA]</scope>
    <source>
        <strain evidence="4">yakQH1</strain>
    </source>
</reference>
<dbReference type="Proteomes" id="UP000011080">
    <property type="component" value="Unassembled WGS sequence"/>
</dbReference>
<dbReference type="EMBL" id="JH880414">
    <property type="protein sequence ID" value="ELR61729.1"/>
    <property type="molecule type" value="Genomic_DNA"/>
</dbReference>
<feature type="compositionally biased region" description="Basic and acidic residues" evidence="1">
    <location>
        <begin position="148"/>
        <end position="157"/>
    </location>
</feature>
<proteinExistence type="predicted"/>
<evidence type="ECO:0000256" key="2">
    <source>
        <dbReference type="SAM" id="Phobius"/>
    </source>
</evidence>
<evidence type="ECO:0000256" key="1">
    <source>
        <dbReference type="SAM" id="MobiDB-lite"/>
    </source>
</evidence>
<feature type="region of interest" description="Disordered" evidence="1">
    <location>
        <begin position="136"/>
        <end position="157"/>
    </location>
</feature>
<feature type="non-terminal residue" evidence="3">
    <location>
        <position position="157"/>
    </location>
</feature>
<keyword evidence="2" id="KW-1133">Transmembrane helix</keyword>
<evidence type="ECO:0000313" key="3">
    <source>
        <dbReference type="EMBL" id="ELR61729.1"/>
    </source>
</evidence>
<feature type="non-terminal residue" evidence="3">
    <location>
        <position position="1"/>
    </location>
</feature>
<feature type="transmembrane region" description="Helical" evidence="2">
    <location>
        <begin position="112"/>
        <end position="132"/>
    </location>
</feature>
<protein>
    <submittedName>
        <fullName evidence="3">Uncharacterized protein</fullName>
    </submittedName>
</protein>
<keyword evidence="2" id="KW-0472">Membrane</keyword>
<feature type="transmembrane region" description="Helical" evidence="2">
    <location>
        <begin position="41"/>
        <end position="66"/>
    </location>
</feature>